<dbReference type="PRINTS" id="PR00906">
    <property type="entry name" value="SECA"/>
</dbReference>
<evidence type="ECO:0000256" key="5">
    <source>
        <dbReference type="SAM" id="MobiDB-lite"/>
    </source>
</evidence>
<dbReference type="Pfam" id="PF01043">
    <property type="entry name" value="SecA_PP_bind"/>
    <property type="match status" value="1"/>
</dbReference>
<dbReference type="InterPro" id="IPR000185">
    <property type="entry name" value="SecA"/>
</dbReference>
<sequence length="4057" mass="470661">MFSGTFKALLKTVVNSKTENGNQPIKEPLRLRKVMRTVLAVQKFLKLESNKFKQSIECEFDKTIAINELKRSYEQGNLFHLEQCKKLAYYIRKFTITFDELRNIHENLPHQFKNCLESLNGNINEQVHYFLCLSLKYLTRNSEQLSNKIQYSNIINLIKRCNNECINTELVYTLAYMTEKSTLNNELIDELNSLVLNRSDLNEDAKVCLLTRLEISKNVDRQDQLKTEHRFKSTSQSNSKQKPAKVVTKTIQTVKSTYNNKESEETKMMFLNLSDALKNRNKMLNMKTTLEKIDTIDDTNGDDRSMWRTTWGECVNLYSLVVSQGQVLKSDDKDNYLPDKLFGRHFCTDTKILLQNPLAIRRKRKIYSFFINRMIAATLLRASKKQQLNNNAIDKLMKCVTDLNSFVSIALHCNDDVLDLITTSMYDTYHEFKELTEPVLAVNFITKITSKTVEIVIKEGWLWNSTEVKRKIFDQYELTDIIKTEINQLRLDCLNAIYNCSIRDKRILTKDRITKIQKCLINHQENDGKFTKLMFQLMSIGDSNNDFDYRTTFETYIDVLEHEERRENIEMIINFLNNQAKDLNRSRELFTNKILSKLIELLFLENYDIEIKEDLLKIINNYLEHETNKSLEDEHLDLLIQFILNSNDSSTNLVNLVLTTLLIIAEKDKKLSNEIVNELIHNMECFGENSANYIIVILTRVIKKENSIENQEELEKISSKLDSTDVAQLDSDSNMTFTQRSEENQHGNQISLLTANLLLLSIEKQVRITNKTIGNFVSALNSADKQTKIISSKCIYKLSKYMPLDNDVLSQLKDFINDPVYDVSVYILSAYLYGLVKLSQFANPINAMFMDNLSSLFVTESLKLGEINFANEINFNILEIFKFEAEKHKFDDENVFALFDSILTLNENQTGTILEILQIYTNKYTIPSSTIGALENSLGFPEHFEKSILIFHNIIRNGQIVTSKILQILADYLYMSINARRRYNAFKLLEKARQNQDLPTNIFYKTELTKAGFILSRSMNKKSILQFLQKQTNNGMQLPIDTIKALENETQNEYALQVVYNISKNKQIIQYDLLNKLIEDFDPHRDQLILIGIFENVAKNNQTLSFELLQKLEIALNRQTIEDEVFPIFIYLAQKGEKLSENIIKKILNKISSEHDIMLKQELLTALGSLIETHHVDIKQYQKQIEEILIKEINSDNIHLQKVCIHILRVLSRFVKINFNLFNVIITIGTSLNCDRTIKDEIYSLFTLMEENNSELTRKCKAKIQLANLNYQSNNDLLNQLRTYVNQGNDLLELKEKALEILHLSKSKNRITNDLIESLVLLYESTNSNQIKNSCSKLLEDINRSGKSLNETAAEIVYEKQRNDQADQIEQLFTQSNLYKQLKKQFQFNDTQINELFRILKIKTNILEIKTIENLIEMSIKVDPIYYNNQTFVFLIEQTLLMNICNELTLPCYCRMIKEKKCQKAAEILDKLVQIENESSLLPVLIESIYHSLKNYYLSENCIIFLENHLNHTNRMIRSFSFKGLRSIRNNDQYKKSQRFQDWCDLITENFSNVGVQIDKIPMYLDLLETIISLEFIDLNVFKKYENKYWIRELIISSLFEHFKVHNREKLEFYSHWFIIEEIFMYQKSVKMLSLINQKVENFKTITEVIDLFVCVRTRLYDDVMLILNNYEFPYKKLKEDGCMEMMKKRFVNKNINENYLNQLCTNICTQFNMKFIENLFKCLSRIDNLREFEYIIQFCSEKTVNLNDLVFQNLDITQMKSLVEIDYLCKKIKFNGEKQTSRDDLFNNLHILMKKKWTFNQLDELIESFNSSYSNQKFENFLNILKLLNQYNLSFSQHVKCNQIIRDSKNFVEQLKGLNRLIIENNFQLKGKVKNPTELLIELEEINANNPTSVKYIRTELPKELEEIKRKDLKSSIEYSQLPISKWEIKQINHWSTEIKSKEKQFSNVEAIAVIKRANFLFTGYHLTDTQILCSLIALKTESNIRGKLLQVATGEGKSTIVCILAIINALKKKQVHVITSSPVLAERDSNEKKKLFKMFELTCSDNNDKIVYLHGRKDCYKADIIYGEVSQFQFDSLRHHYSMLGTLGNRICEIAIVDEVDSMLIDDSSKIARLSSTAGGMDYFQVVYIYLWQRLLSIKERFIMFNNTMYLIFGRIEFENGKIALEYCDENNNIIKIPDLESYILKNNDISHIGEIIHGDLDEYLKQSLDDYLTNLINEKKLEIPKNYQQFYETQKSKWIYNAIEALNYQENIHYIVQEGQIKPVDYFNTGIVQSATNWSDGLHQFLQIKHNLKMTSETLTTNFLSNIGFINNYSTVYGLTGTLGSEKAKQVLNQVYHVDLVNIPQLREKQYLELETIVAQDESKWVEQICSTVLIETKKDRGILIICENISHANQLGELLKIQHRSTAVKLYTMNNMNQEKHVEKILPGEIIIATNLAGRGTDIRTDEIEEFGGLHVIITFMPNNQRVEDQAFGRTARQGKRGTGLMIINGMNLIDYKNVNTKEVKQRRDEIESKNLDEFQNNELKLIQIKDKLFKQFSQFLNNEIRHHIRYEQGSFRATLNEITEVFKTVMPTVYETNIIAAVEEQWAMFLKQIDDNKIHLYHAEKECNKLIDTLRTDYKEGNIIKNAYYHTVIANDILVNQWSIRNSSKAKDALNHFEKAIQLDEAASGAAYLGVGWCSLLIQNDNYKKKALKSFEKSLEILSNEMAMFNSMQLLLERKQPTFTGSELYKQFMTKTTILGTYLNSIQSNISAIKKSLRLIDLIQIKQQWKDNIFETIGYHYELERNSEEKLPIELHKKTNCNLIFNDLTTREDSGTIDQALITVNNAYKKGKLSLSYDDISVTLKQTDLDRIKTMFNQNKEYFDLTKESAIAQLKSERTMWNTLRMTSSYQVDLKIKPTNGKIEEINGRQMNELMELIEKRNDDTLRFDMIIKDANINEVNQYFKYTAYDLTNLQVDFDRLDYESLNAKLSSIKAKSLNIEMVLTKSILLPMINRNVWIQAAKVCVTEQKLYEKVNRNELLKRVNELKNDDSYFNIKFESLQVNQIQNIVEYCKEMSFSVSFIDIDLYKSIQGLNGQANFHFNKLNKSTSKMIIEILRKENMEFSLVFQNLNHDQVEYIVAHANLEQENIRINKVKNIMELYTKSFMPIVELNEFTAKGIEYMLEINEKRFIPWRSVIAVATLASLQILAGGVLIATGFGASVGMGIITEGIADMFTAYRAFSNRQFNWADYCKQKAVSLIISAVSMGYSKLKDAGKGVKTLAGSVGTEALEQAGTQFTTNTKTVGQTFVQTGKNLKSLTFKFTGVKVGEAIAREGLNSGVQYLSTFSFDLIKPQICESVQTKVQAIFSKPDMTYLLRKMYTLDLQTKSKVLQSRIDQIVADTINPRHDFARRQWDSIGGPLLKGILADSKNYGGAISMTFRILGTLNALPTLYTLIDKVYDELIKKLTQIDKNTMTFTLILHRNMKLDKERAQDAVNVFKHLNIIDENDNLKLSSYYDVEAECIELKRKIDKFDQKDVVEFMKLFCDNYIRVEYDSFSLIIKSVADKITEQLIQIIESQLIQPWSTLAVSSLTSHLSNRIQDKYLVNKDQNSDSQNEDQKKYDELKNKENLTEEDKAFMKNYSKYRTFAEQINYNAKDHCIAFTQCEIAYNAKNSSTGQNDKSSDQKVQERADGVRGNKPATMGEMSALFKKHDINAKVVTDENYERTQEEIDNGVVIVYVEKGSKDANNVDQVGHAYYIDEQGNRIDVESKPNDCFYGAFSKILETKGINKSVQNIRNELADDIQSNRNYSKVIEAENWMHERYPHEANSLLFAAGLRLVPSKEHENDKKKYIMVKGKKKTKQPLTENEESFLEHYEETAHLEVEPGDPKAVRDAASSSNPRGHPHDNPFKNAVLKGECPVSPEDSSYHHIVPNNELMDLIPKETESGQEQIQKLNNYVNKPHISKVIIENDLSSKPQAAHGKVIVASIANNPHNYVYGPRPDYRGKDPGGLRDDELLDAQSPEYQNDVNTYEANKSLDTFGNIRATQPVNWEAKREPGDKDDKYFVKKP</sequence>
<evidence type="ECO:0000256" key="4">
    <source>
        <dbReference type="SAM" id="Coils"/>
    </source>
</evidence>
<dbReference type="GO" id="GO:0005524">
    <property type="term" value="F:ATP binding"/>
    <property type="evidence" value="ECO:0007669"/>
    <property type="project" value="InterPro"/>
</dbReference>
<keyword evidence="2" id="KW-0813">Transport</keyword>
<reference evidence="9" key="1">
    <citation type="submission" date="2021-02" db="EMBL/GenBank/DDBJ databases">
        <authorList>
            <person name="Nowell W R."/>
        </authorList>
    </citation>
    <scope>NUCLEOTIDE SEQUENCE</scope>
</reference>
<dbReference type="PANTHER" id="PTHR30612">
    <property type="entry name" value="SECA INNER MEMBRANE COMPONENT OF SEC PROTEIN SECRETION SYSTEM"/>
    <property type="match status" value="1"/>
</dbReference>
<gene>
    <name evidence="9" type="ORF">GPM918_LOCUS18250</name>
    <name evidence="10" type="ORF">SRO942_LOCUS18247</name>
</gene>
<accession>A0A814NFC4</accession>
<keyword evidence="1" id="KW-0963">Cytoplasm</keyword>
<protein>
    <recommendedName>
        <fullName evidence="12">Protein translocase subunit SecA</fullName>
    </recommendedName>
</protein>
<keyword evidence="2" id="KW-0653">Protein transport</keyword>
<dbReference type="SUPFAM" id="SSF52540">
    <property type="entry name" value="P-loop containing nucleoside triphosphate hydrolases"/>
    <property type="match status" value="2"/>
</dbReference>
<keyword evidence="4" id="KW-0175">Coiled coil</keyword>
<dbReference type="Pfam" id="PF07517">
    <property type="entry name" value="SecA_DEAD"/>
    <property type="match status" value="1"/>
</dbReference>
<dbReference type="SMART" id="SM00957">
    <property type="entry name" value="SecA_DEAD"/>
    <property type="match status" value="1"/>
</dbReference>
<feature type="compositionally biased region" description="Basic and acidic residues" evidence="5">
    <location>
        <begin position="3668"/>
        <end position="3682"/>
    </location>
</feature>
<dbReference type="InterPro" id="IPR036670">
    <property type="entry name" value="SecA_X-link_sf"/>
</dbReference>
<feature type="compositionally biased region" description="Basic and acidic residues" evidence="5">
    <location>
        <begin position="3868"/>
        <end position="3880"/>
    </location>
</feature>
<dbReference type="EMBL" id="CAJOBC010005226">
    <property type="protein sequence ID" value="CAF3856321.1"/>
    <property type="molecule type" value="Genomic_DNA"/>
</dbReference>
<feature type="coiled-coil region" evidence="4">
    <location>
        <begin position="559"/>
        <end position="593"/>
    </location>
</feature>
<dbReference type="PROSITE" id="PS51192">
    <property type="entry name" value="HELICASE_ATP_BIND_1"/>
    <property type="match status" value="1"/>
</dbReference>
<feature type="region of interest" description="Disordered" evidence="5">
    <location>
        <begin position="4036"/>
        <end position="4057"/>
    </location>
</feature>
<feature type="compositionally biased region" description="Basic and acidic residues" evidence="5">
    <location>
        <begin position="4040"/>
        <end position="4057"/>
    </location>
</feature>
<feature type="region of interest" description="Disordered" evidence="5">
    <location>
        <begin position="3593"/>
        <end position="3613"/>
    </location>
</feature>
<dbReference type="Proteomes" id="UP000681722">
    <property type="component" value="Unassembled WGS sequence"/>
</dbReference>
<name>A0A814NFC4_9BILA</name>
<feature type="region of interest" description="Disordered" evidence="5">
    <location>
        <begin position="3868"/>
        <end position="3896"/>
    </location>
</feature>
<dbReference type="Gene3D" id="3.90.1440.10">
    <property type="entry name" value="SecA, preprotein cross-linking domain"/>
    <property type="match status" value="1"/>
</dbReference>
<evidence type="ECO:0000259" key="7">
    <source>
        <dbReference type="PROSITE" id="PS51194"/>
    </source>
</evidence>
<feature type="domain" description="Helicase C-terminal" evidence="7">
    <location>
        <begin position="2368"/>
        <end position="2531"/>
    </location>
</feature>
<dbReference type="SUPFAM" id="SSF48371">
    <property type="entry name" value="ARM repeat"/>
    <property type="match status" value="1"/>
</dbReference>
<dbReference type="SUPFAM" id="SSF81767">
    <property type="entry name" value="Pre-protein crosslinking domain of SecA"/>
    <property type="match status" value="1"/>
</dbReference>
<feature type="region of interest" description="Disordered" evidence="5">
    <location>
        <begin position="3660"/>
        <end position="3687"/>
    </location>
</feature>
<feature type="domain" description="SecA family profile" evidence="8">
    <location>
        <begin position="1862"/>
        <end position="2521"/>
    </location>
</feature>
<evidence type="ECO:0000256" key="2">
    <source>
        <dbReference type="ARBA" id="ARBA00022927"/>
    </source>
</evidence>
<dbReference type="InterPro" id="IPR001650">
    <property type="entry name" value="Helicase_C-like"/>
</dbReference>
<evidence type="ECO:0000259" key="6">
    <source>
        <dbReference type="PROSITE" id="PS51192"/>
    </source>
</evidence>
<keyword evidence="3" id="KW-0811">Translocation</keyword>
<dbReference type="PROSITE" id="PS51194">
    <property type="entry name" value="HELICASE_CTER"/>
    <property type="match status" value="1"/>
</dbReference>
<keyword evidence="11" id="KW-1185">Reference proteome</keyword>
<evidence type="ECO:0000313" key="11">
    <source>
        <dbReference type="Proteomes" id="UP000663829"/>
    </source>
</evidence>
<dbReference type="GO" id="GO:0006605">
    <property type="term" value="P:protein targeting"/>
    <property type="evidence" value="ECO:0007669"/>
    <property type="project" value="InterPro"/>
</dbReference>
<evidence type="ECO:0008006" key="12">
    <source>
        <dbReference type="Google" id="ProtNLM"/>
    </source>
</evidence>
<dbReference type="InterPro" id="IPR014018">
    <property type="entry name" value="SecA_motor_DEAD"/>
</dbReference>
<dbReference type="Gene3D" id="3.40.50.300">
    <property type="entry name" value="P-loop containing nucleotide triphosphate hydrolases"/>
    <property type="match status" value="2"/>
</dbReference>
<dbReference type="InterPro" id="IPR014001">
    <property type="entry name" value="Helicase_ATP-bd"/>
</dbReference>
<feature type="compositionally biased region" description="Basic and acidic residues" evidence="5">
    <location>
        <begin position="3603"/>
        <end position="3613"/>
    </location>
</feature>
<feature type="domain" description="Helicase ATP-binding" evidence="6">
    <location>
        <begin position="1980"/>
        <end position="2120"/>
    </location>
</feature>
<dbReference type="PANTHER" id="PTHR30612:SF0">
    <property type="entry name" value="CHLOROPLAST PROTEIN-TRANSPORTING ATPASE"/>
    <property type="match status" value="1"/>
</dbReference>
<dbReference type="PROSITE" id="PS51196">
    <property type="entry name" value="SECA_MOTOR_DEAD"/>
    <property type="match status" value="1"/>
</dbReference>
<dbReference type="GO" id="GO:0017038">
    <property type="term" value="P:protein import"/>
    <property type="evidence" value="ECO:0007669"/>
    <property type="project" value="InterPro"/>
</dbReference>
<evidence type="ECO:0000256" key="1">
    <source>
        <dbReference type="ARBA" id="ARBA00022490"/>
    </source>
</evidence>
<proteinExistence type="predicted"/>
<dbReference type="InterPro" id="IPR011130">
    <property type="entry name" value="SecA_preprotein_X-link_dom"/>
</dbReference>
<dbReference type="GO" id="GO:0016020">
    <property type="term" value="C:membrane"/>
    <property type="evidence" value="ECO:0007669"/>
    <property type="project" value="InterPro"/>
</dbReference>
<dbReference type="EMBL" id="CAJNOQ010005226">
    <property type="protein sequence ID" value="CAF1090843.1"/>
    <property type="molecule type" value="Genomic_DNA"/>
</dbReference>
<dbReference type="Proteomes" id="UP000663829">
    <property type="component" value="Unassembled WGS sequence"/>
</dbReference>
<evidence type="ECO:0000313" key="9">
    <source>
        <dbReference type="EMBL" id="CAF1090843.1"/>
    </source>
</evidence>
<dbReference type="GO" id="GO:0006886">
    <property type="term" value="P:intracellular protein transport"/>
    <property type="evidence" value="ECO:0007669"/>
    <property type="project" value="InterPro"/>
</dbReference>
<dbReference type="Pfam" id="PF00271">
    <property type="entry name" value="Helicase_C"/>
    <property type="match status" value="1"/>
</dbReference>
<comment type="caution">
    <text evidence="9">The sequence shown here is derived from an EMBL/GenBank/DDBJ whole genome shotgun (WGS) entry which is preliminary data.</text>
</comment>
<dbReference type="OrthoDB" id="10067052at2759"/>
<evidence type="ECO:0000256" key="3">
    <source>
        <dbReference type="ARBA" id="ARBA00023010"/>
    </source>
</evidence>
<evidence type="ECO:0000313" key="10">
    <source>
        <dbReference type="EMBL" id="CAF3856321.1"/>
    </source>
</evidence>
<dbReference type="InterPro" id="IPR011115">
    <property type="entry name" value="SecA_DEAD"/>
</dbReference>
<organism evidence="9 11">
    <name type="scientific">Didymodactylos carnosus</name>
    <dbReference type="NCBI Taxonomy" id="1234261"/>
    <lineage>
        <taxon>Eukaryota</taxon>
        <taxon>Metazoa</taxon>
        <taxon>Spiralia</taxon>
        <taxon>Gnathifera</taxon>
        <taxon>Rotifera</taxon>
        <taxon>Eurotatoria</taxon>
        <taxon>Bdelloidea</taxon>
        <taxon>Philodinida</taxon>
        <taxon>Philodinidae</taxon>
        <taxon>Didymodactylos</taxon>
    </lineage>
</organism>
<evidence type="ECO:0000259" key="8">
    <source>
        <dbReference type="PROSITE" id="PS51196"/>
    </source>
</evidence>
<dbReference type="InterPro" id="IPR016024">
    <property type="entry name" value="ARM-type_fold"/>
</dbReference>
<dbReference type="InterPro" id="IPR027417">
    <property type="entry name" value="P-loop_NTPase"/>
</dbReference>